<comment type="caution">
    <text evidence="2">The sequence shown here is derived from an EMBL/GenBank/DDBJ whole genome shotgun (WGS) entry which is preliminary data.</text>
</comment>
<proteinExistence type="predicted"/>
<keyword evidence="3" id="KW-1185">Reference proteome</keyword>
<dbReference type="EMBL" id="JADCKC010000001">
    <property type="protein sequence ID" value="MBE5036729.1"/>
    <property type="molecule type" value="Genomic_DNA"/>
</dbReference>
<protein>
    <submittedName>
        <fullName evidence="2">ATPase P</fullName>
    </submittedName>
</protein>
<organism evidence="2 3">
    <name type="scientific">Gemmiger gallinarum</name>
    <dbReference type="NCBI Taxonomy" id="2779354"/>
    <lineage>
        <taxon>Bacteria</taxon>
        <taxon>Bacillati</taxon>
        <taxon>Bacillota</taxon>
        <taxon>Clostridia</taxon>
        <taxon>Eubacteriales</taxon>
        <taxon>Gemmiger</taxon>
    </lineage>
</organism>
<keyword evidence="1" id="KW-0472">Membrane</keyword>
<reference evidence="2 3" key="1">
    <citation type="submission" date="2020-10" db="EMBL/GenBank/DDBJ databases">
        <title>ChiBAC.</title>
        <authorList>
            <person name="Zenner C."/>
            <person name="Hitch T.C.A."/>
            <person name="Clavel T."/>
        </authorList>
    </citation>
    <scope>NUCLEOTIDE SEQUENCE [LARGE SCALE GENOMIC DNA]</scope>
    <source>
        <strain evidence="2 3">DSM 109015</strain>
    </source>
</reference>
<accession>A0ABR9R0U9</accession>
<gene>
    <name evidence="2" type="ORF">INF35_02845</name>
</gene>
<evidence type="ECO:0000313" key="2">
    <source>
        <dbReference type="EMBL" id="MBE5036729.1"/>
    </source>
</evidence>
<feature type="transmembrane region" description="Helical" evidence="1">
    <location>
        <begin position="186"/>
        <end position="209"/>
    </location>
</feature>
<dbReference type="Proteomes" id="UP000768567">
    <property type="component" value="Unassembled WGS sequence"/>
</dbReference>
<keyword evidence="1" id="KW-0812">Transmembrane</keyword>
<feature type="transmembrane region" description="Helical" evidence="1">
    <location>
        <begin position="215"/>
        <end position="236"/>
    </location>
</feature>
<evidence type="ECO:0000313" key="3">
    <source>
        <dbReference type="Proteomes" id="UP000768567"/>
    </source>
</evidence>
<evidence type="ECO:0000256" key="1">
    <source>
        <dbReference type="SAM" id="Phobius"/>
    </source>
</evidence>
<dbReference type="RefSeq" id="WP_193500016.1">
    <property type="nucleotide sequence ID" value="NZ_JADCKC010000001.1"/>
</dbReference>
<name>A0ABR9R0U9_9FIRM</name>
<keyword evidence="1" id="KW-1133">Transmembrane helix</keyword>
<sequence length="335" mass="37959">MYLKPKCLSSTCLADDVLKADKKFCKKYGPCGVGQKALYLNNIVLDRCYYIPFDSVQRVYKRVAMSKGGYTGKGIFGSIPYLVVEFDGSKERQFTFKYEEDVDRLLARVAAVRPELKRMSKAAEEKLRRRDEERAARILPELSNRARKNVDRLENAAEYLGKKPELSEELSASARRKRALLISKPVYRWVALAITVMGVAAFVYGVYSLLHQGTFAIYFTLFGLAAIFLFSGASVLPTARNNRRAIFARAERAEKAMESYLAGYPDFPVPARYAHPVVLTRMERAIREGRAVEIPEALDVVKKDLKALNADVQVEQDEYDEVVAIKSMFLIKDYA</sequence>